<keyword evidence="1" id="KW-0472">Membrane</keyword>
<feature type="transmembrane region" description="Helical" evidence="1">
    <location>
        <begin position="380"/>
        <end position="398"/>
    </location>
</feature>
<evidence type="ECO:0000256" key="1">
    <source>
        <dbReference type="SAM" id="Phobius"/>
    </source>
</evidence>
<feature type="transmembrane region" description="Helical" evidence="1">
    <location>
        <begin position="134"/>
        <end position="158"/>
    </location>
</feature>
<feature type="transmembrane region" description="Helical" evidence="1">
    <location>
        <begin position="263"/>
        <end position="285"/>
    </location>
</feature>
<evidence type="ECO:0000313" key="3">
    <source>
        <dbReference type="Proteomes" id="UP001595916"/>
    </source>
</evidence>
<organism evidence="2 3">
    <name type="scientific">Filifactor villosus</name>
    <dbReference type="NCBI Taxonomy" id="29374"/>
    <lineage>
        <taxon>Bacteria</taxon>
        <taxon>Bacillati</taxon>
        <taxon>Bacillota</taxon>
        <taxon>Clostridia</taxon>
        <taxon>Peptostreptococcales</taxon>
        <taxon>Filifactoraceae</taxon>
        <taxon>Filifactor</taxon>
    </lineage>
</organism>
<dbReference type="EMBL" id="JBHSHL010000002">
    <property type="protein sequence ID" value="MFC4803516.1"/>
    <property type="molecule type" value="Genomic_DNA"/>
</dbReference>
<feature type="transmembrane region" description="Helical" evidence="1">
    <location>
        <begin position="202"/>
        <end position="225"/>
    </location>
</feature>
<keyword evidence="1" id="KW-1133">Transmembrane helix</keyword>
<feature type="transmembrane region" description="Helical" evidence="1">
    <location>
        <begin position="342"/>
        <end position="360"/>
    </location>
</feature>
<sequence length="557" mass="63743">MNETYVIKLLSLFRTFYEGAGVDYEQMIEILKLKLIMDRRRVNVIATQGEVIDDGKNQFKKSMIVTLIMGIMVGFILLLPVSIFLSMQIFILMFLTLLSSIFISDYSSILLDLRQKEFFMTRPIDVKTMSVAKLTHIILYISTYALALAATGIAIGTFRHGAVFLGMSVVTVLLTVIFSVVISSFGYAILLRFFTGEKLRDIINYFQVGVSVFLMVSYQVVLRLIGFSPDLQEVRTYPTLLYLLPSTFLAAPYQLLFEHQTSAVIVVACVASVVVPVLLLLLYLAKVMPYFERNLYRLSTASRRNRGRFALWRTIVALTGSNPEEKNFMRFYLLLFGRERRLKLQVLPQVTFACIFPYVFVFNTLDKGGDILQQLRQEPFYLNIYISAFTVMILYSLFEISNRTERVNSYLRLPIRNRANLYTAGLKAVCLKYVVPMSLFHCFVFGILCKRDAYIDLVLIFSNTVNIFLLANALAGMELPLSQEENLGKSIRVQRFFLSLPVAAFFVVIHLWSVFYSSASVRLVLAALSLILVILLVSILLRKIIERRLMNENSIYR</sequence>
<feature type="transmembrane region" description="Helical" evidence="1">
    <location>
        <begin position="164"/>
        <end position="190"/>
    </location>
</feature>
<keyword evidence="1" id="KW-0812">Transmembrane</keyword>
<dbReference type="Proteomes" id="UP001595916">
    <property type="component" value="Unassembled WGS sequence"/>
</dbReference>
<name>A0ABV9QJH6_9FIRM</name>
<accession>A0ABV9QJH6</accession>
<feature type="transmembrane region" description="Helical" evidence="1">
    <location>
        <begin position="496"/>
        <end position="515"/>
    </location>
</feature>
<proteinExistence type="predicted"/>
<protein>
    <recommendedName>
        <fullName evidence="4">ABC transporter permease</fullName>
    </recommendedName>
</protein>
<reference evidence="3" key="1">
    <citation type="journal article" date="2019" name="Int. J. Syst. Evol. Microbiol.">
        <title>The Global Catalogue of Microorganisms (GCM) 10K type strain sequencing project: providing services to taxonomists for standard genome sequencing and annotation.</title>
        <authorList>
            <consortium name="The Broad Institute Genomics Platform"/>
            <consortium name="The Broad Institute Genome Sequencing Center for Infectious Disease"/>
            <person name="Wu L."/>
            <person name="Ma J."/>
        </authorList>
    </citation>
    <scope>NUCLEOTIDE SEQUENCE [LARGE SCALE GENOMIC DNA]</scope>
    <source>
        <strain evidence="3">CCUG 46385</strain>
    </source>
</reference>
<feature type="transmembrane region" description="Helical" evidence="1">
    <location>
        <begin position="454"/>
        <end position="475"/>
    </location>
</feature>
<gene>
    <name evidence="2" type="ORF">ACFO4R_00325</name>
</gene>
<keyword evidence="3" id="KW-1185">Reference proteome</keyword>
<feature type="transmembrane region" description="Helical" evidence="1">
    <location>
        <begin position="419"/>
        <end position="448"/>
    </location>
</feature>
<feature type="transmembrane region" description="Helical" evidence="1">
    <location>
        <begin position="521"/>
        <end position="541"/>
    </location>
</feature>
<dbReference type="RefSeq" id="WP_379786949.1">
    <property type="nucleotide sequence ID" value="NZ_JBHSHL010000002.1"/>
</dbReference>
<feature type="transmembrane region" description="Helical" evidence="1">
    <location>
        <begin position="89"/>
        <end position="113"/>
    </location>
</feature>
<evidence type="ECO:0008006" key="4">
    <source>
        <dbReference type="Google" id="ProtNLM"/>
    </source>
</evidence>
<comment type="caution">
    <text evidence="2">The sequence shown here is derived from an EMBL/GenBank/DDBJ whole genome shotgun (WGS) entry which is preliminary data.</text>
</comment>
<evidence type="ECO:0000313" key="2">
    <source>
        <dbReference type="EMBL" id="MFC4803516.1"/>
    </source>
</evidence>
<feature type="transmembrane region" description="Helical" evidence="1">
    <location>
        <begin position="64"/>
        <end position="83"/>
    </location>
</feature>